<dbReference type="OrthoDB" id="7030185at2"/>
<feature type="region of interest" description="Disordered" evidence="1">
    <location>
        <begin position="194"/>
        <end position="233"/>
    </location>
</feature>
<sequence>MTEQTTHYQTEPMTESLEIAEYRTTTAALALLRKKYADPFDVTTNPGMTAAKAARVEIRGYRATLEKTRAEIKAPVLLRGQQIDAEAKRINAALLAIEEPIDAAIKAEEQRKVEEKAAQARAEAARVAALAARVHGIRERVIAVANQDAAAIREALAQALAFEPDPDEFAERWPDAMKAITETRRALETLRAEREAREKQQSEENARLQTQREELARQQAELNRKRAADDAQRQVEREELARLRAAEQARQQDAEARERAGEDARLQAERTTKTARTKKPARIDPLAEIKDALAAGTLTGPDALDRAYRLGFADGEQARKAA</sequence>
<dbReference type="Proteomes" id="UP000035760">
    <property type="component" value="Unassembled WGS sequence"/>
</dbReference>
<organism evidence="2 3">
    <name type="scientific">Candidatus Competibacter denitrificans Run_A_D11</name>
    <dbReference type="NCBI Taxonomy" id="1400863"/>
    <lineage>
        <taxon>Bacteria</taxon>
        <taxon>Pseudomonadati</taxon>
        <taxon>Pseudomonadota</taxon>
        <taxon>Gammaproteobacteria</taxon>
        <taxon>Candidatus Competibacteraceae</taxon>
        <taxon>Candidatus Competibacter</taxon>
    </lineage>
</organism>
<evidence type="ECO:0000313" key="2">
    <source>
        <dbReference type="EMBL" id="CDI04726.1"/>
    </source>
</evidence>
<accession>W6M9N4</accession>
<name>W6M9N4_9GAMM</name>
<feature type="compositionally biased region" description="Basic and acidic residues" evidence="1">
    <location>
        <begin position="245"/>
        <end position="272"/>
    </location>
</feature>
<feature type="region of interest" description="Disordered" evidence="1">
    <location>
        <begin position="245"/>
        <end position="282"/>
    </location>
</feature>
<evidence type="ECO:0000313" key="3">
    <source>
        <dbReference type="Proteomes" id="UP000035760"/>
    </source>
</evidence>
<dbReference type="AlphaFoldDB" id="W6M9N4"/>
<dbReference type="EMBL" id="CBTJ020000117">
    <property type="protein sequence ID" value="CDI04726.1"/>
    <property type="molecule type" value="Genomic_DNA"/>
</dbReference>
<evidence type="ECO:0000256" key="1">
    <source>
        <dbReference type="SAM" id="MobiDB-lite"/>
    </source>
</evidence>
<proteinExistence type="predicted"/>
<gene>
    <name evidence="2" type="ORF">BN873_p50003</name>
</gene>
<dbReference type="RefSeq" id="WP_048677117.1">
    <property type="nucleotide sequence ID" value="NZ_CBTJ020000117.1"/>
</dbReference>
<comment type="caution">
    <text evidence="2">The sequence shown here is derived from an EMBL/GenBank/DDBJ whole genome shotgun (WGS) entry which is preliminary data.</text>
</comment>
<reference evidence="2" key="2">
    <citation type="submission" date="2014-03" db="EMBL/GenBank/DDBJ databases">
        <title>Candidatus Competibacter-lineage genomes retrieved from metagenomes reveal functional metabolic diversity.</title>
        <authorList>
            <person name="McIlroy S.J."/>
            <person name="Albertsen M."/>
            <person name="Andresen E.K."/>
            <person name="Saunders A.M."/>
            <person name="Kristiansen R."/>
            <person name="Stokholm-Bjerregaard M."/>
            <person name="Nielsen K.L."/>
            <person name="Nielsen P.H."/>
        </authorList>
    </citation>
    <scope>NUCLEOTIDE SEQUENCE</scope>
    <source>
        <strain evidence="2">Run_A_D11</strain>
    </source>
</reference>
<reference evidence="2" key="1">
    <citation type="submission" date="2013-07" db="EMBL/GenBank/DDBJ databases">
        <authorList>
            <person name="McIlroy S."/>
        </authorList>
    </citation>
    <scope>NUCLEOTIDE SEQUENCE [LARGE SCALE GENOMIC DNA]</scope>
    <source>
        <strain evidence="2">Run_A_D11</strain>
    </source>
</reference>
<keyword evidence="3" id="KW-1185">Reference proteome</keyword>
<protein>
    <submittedName>
        <fullName evidence="2">Uncharacterized protein</fullName>
    </submittedName>
</protein>